<dbReference type="AlphaFoldDB" id="A0A372ZUD9"/>
<feature type="transmembrane region" description="Helical" evidence="1">
    <location>
        <begin position="97"/>
        <end position="116"/>
    </location>
</feature>
<dbReference type="EMBL" id="QVIG01000001">
    <property type="protein sequence ID" value="RGD58990.1"/>
    <property type="molecule type" value="Genomic_DNA"/>
</dbReference>
<proteinExistence type="predicted"/>
<sequence>MTAGPPSSKQLPHLEPRLGFGRAIAALLLLALCAVAGRLFAAGVVAYREPETCTQQLCLGSAATQAYWAGALFCWLTGMLAAGRVGRSPGAGAPNRLPPGGVLFLALLLGPLGAAFGPGGPYRPALPALVILAALTLPLVVHSESRLRAQHRAYRAARTVADRLAAHGVSTAGTVTAVQPGEPSGYAQPQFRLTVGYTTPDGVQRSLVCAIRIQAYLAPRIGQLMTVRYDPLAPDTAEAAIVPPPEGVRPRA</sequence>
<feature type="transmembrane region" description="Helical" evidence="1">
    <location>
        <begin position="122"/>
        <end position="141"/>
    </location>
</feature>
<accession>A0A372ZUD9</accession>
<evidence type="ECO:0000313" key="3">
    <source>
        <dbReference type="Proteomes" id="UP000263377"/>
    </source>
</evidence>
<comment type="caution">
    <text evidence="2">The sequence shown here is derived from an EMBL/GenBank/DDBJ whole genome shotgun (WGS) entry which is preliminary data.</text>
</comment>
<keyword evidence="3" id="KW-1185">Reference proteome</keyword>
<evidence type="ECO:0008006" key="4">
    <source>
        <dbReference type="Google" id="ProtNLM"/>
    </source>
</evidence>
<evidence type="ECO:0000256" key="1">
    <source>
        <dbReference type="SAM" id="Phobius"/>
    </source>
</evidence>
<keyword evidence="1" id="KW-0472">Membrane</keyword>
<keyword evidence="1" id="KW-1133">Transmembrane helix</keyword>
<dbReference type="RefSeq" id="WP_117487362.1">
    <property type="nucleotide sequence ID" value="NZ_QVIG01000001.1"/>
</dbReference>
<dbReference type="Proteomes" id="UP000263377">
    <property type="component" value="Unassembled WGS sequence"/>
</dbReference>
<organism evidence="2 3">
    <name type="scientific">Kitasatospora xanthocidica</name>
    <dbReference type="NCBI Taxonomy" id="83382"/>
    <lineage>
        <taxon>Bacteria</taxon>
        <taxon>Bacillati</taxon>
        <taxon>Actinomycetota</taxon>
        <taxon>Actinomycetes</taxon>
        <taxon>Kitasatosporales</taxon>
        <taxon>Streptomycetaceae</taxon>
        <taxon>Kitasatospora</taxon>
    </lineage>
</organism>
<name>A0A372ZUD9_9ACTN</name>
<reference evidence="2 3" key="1">
    <citation type="submission" date="2018-08" db="EMBL/GenBank/DDBJ databases">
        <title>Diversity &amp; Physiological Properties of Lignin-Decomposing Actinobacteria from Soil.</title>
        <authorList>
            <person name="Roh S.G."/>
            <person name="Kim S.B."/>
        </authorList>
    </citation>
    <scope>NUCLEOTIDE SEQUENCE [LARGE SCALE GENOMIC DNA]</scope>
    <source>
        <strain evidence="2 3">MMS17-GH009</strain>
    </source>
</reference>
<protein>
    <recommendedName>
        <fullName evidence="4">DUF3592 domain-containing protein</fullName>
    </recommendedName>
</protein>
<evidence type="ECO:0000313" key="2">
    <source>
        <dbReference type="EMBL" id="RGD58990.1"/>
    </source>
</evidence>
<keyword evidence="1" id="KW-0812">Transmembrane</keyword>
<gene>
    <name evidence="2" type="ORF">DR950_15475</name>
</gene>
<feature type="transmembrane region" description="Helical" evidence="1">
    <location>
        <begin position="65"/>
        <end position="85"/>
    </location>
</feature>